<name>A0ABR2KFP0_9EUKA</name>
<dbReference type="SUPFAM" id="SSF52058">
    <property type="entry name" value="L domain-like"/>
    <property type="match status" value="1"/>
</dbReference>
<protein>
    <recommendedName>
        <fullName evidence="3">Leucine Rich Repeat family protein</fullName>
    </recommendedName>
</protein>
<evidence type="ECO:0000313" key="1">
    <source>
        <dbReference type="EMBL" id="KAK8889912.1"/>
    </source>
</evidence>
<dbReference type="Proteomes" id="UP001470230">
    <property type="component" value="Unassembled WGS sequence"/>
</dbReference>
<dbReference type="PROSITE" id="PS51450">
    <property type="entry name" value="LRR"/>
    <property type="match status" value="1"/>
</dbReference>
<dbReference type="InterPro" id="IPR001611">
    <property type="entry name" value="Leu-rich_rpt"/>
</dbReference>
<dbReference type="Gene3D" id="3.80.10.10">
    <property type="entry name" value="Ribonuclease Inhibitor"/>
    <property type="match status" value="1"/>
</dbReference>
<evidence type="ECO:0000313" key="2">
    <source>
        <dbReference type="Proteomes" id="UP001470230"/>
    </source>
</evidence>
<reference evidence="1 2" key="1">
    <citation type="submission" date="2024-04" db="EMBL/GenBank/DDBJ databases">
        <title>Tritrichomonas musculus Genome.</title>
        <authorList>
            <person name="Alves-Ferreira E."/>
            <person name="Grigg M."/>
            <person name="Lorenzi H."/>
            <person name="Galac M."/>
        </authorList>
    </citation>
    <scope>NUCLEOTIDE SEQUENCE [LARGE SCALE GENOMIC DNA]</scope>
    <source>
        <strain evidence="1 2">EAF2021</strain>
    </source>
</reference>
<keyword evidence="2" id="KW-1185">Reference proteome</keyword>
<organism evidence="1 2">
    <name type="scientific">Tritrichomonas musculus</name>
    <dbReference type="NCBI Taxonomy" id="1915356"/>
    <lineage>
        <taxon>Eukaryota</taxon>
        <taxon>Metamonada</taxon>
        <taxon>Parabasalia</taxon>
        <taxon>Tritrichomonadida</taxon>
        <taxon>Tritrichomonadidae</taxon>
        <taxon>Tritrichomonas</taxon>
    </lineage>
</organism>
<evidence type="ECO:0008006" key="3">
    <source>
        <dbReference type="Google" id="ProtNLM"/>
    </source>
</evidence>
<comment type="caution">
    <text evidence="1">The sequence shown here is derived from an EMBL/GenBank/DDBJ whole genome shotgun (WGS) entry which is preliminary data.</text>
</comment>
<gene>
    <name evidence="1" type="ORF">M9Y10_034667</name>
</gene>
<dbReference type="InterPro" id="IPR032675">
    <property type="entry name" value="LRR_dom_sf"/>
</dbReference>
<proteinExistence type="predicted"/>
<dbReference type="EMBL" id="JAPFFF010000005">
    <property type="protein sequence ID" value="KAK8889912.1"/>
    <property type="molecule type" value="Genomic_DNA"/>
</dbReference>
<accession>A0ABR2KFP0</accession>
<sequence length="238" mass="27338">MSSKTTKKATPLPKSFGKIIGGRLDLSNKGLTSLKDLGVQPSLEVLVVSNNNLRSFESLQPQPNLTTIIADNNPRLQFLNGLNNQPKLSNLDITGSPLTQRTKFRYYTLATVGLNLLVLNGKQLTRNDQKTADIIQKNKPELLYFGNDEEEEELSEDIEQMKKIHEIYVKEHQQFFLTFAYNDAILYDLEENGPLPYIDQYSTEDEISTAIENIRNRNVKIEQKVEEYKRDHKIDQYD</sequence>